<dbReference type="SUPFAM" id="SSF53067">
    <property type="entry name" value="Actin-like ATPase domain"/>
    <property type="match status" value="2"/>
</dbReference>
<reference evidence="2" key="1">
    <citation type="submission" date="2016-10" db="EMBL/GenBank/DDBJ databases">
        <authorList>
            <person name="Varghese N."/>
            <person name="Submissions S."/>
        </authorList>
    </citation>
    <scope>NUCLEOTIDE SEQUENCE [LARGE SCALE GENOMIC DNA]</scope>
    <source>
        <strain evidence="2">BP1-148</strain>
    </source>
</reference>
<dbReference type="Gene3D" id="3.30.420.40">
    <property type="match status" value="2"/>
</dbReference>
<dbReference type="CDD" id="cd24079">
    <property type="entry name" value="ASKHA_NBD_PG1100-like"/>
    <property type="match status" value="1"/>
</dbReference>
<dbReference type="Proteomes" id="UP000198779">
    <property type="component" value="Unassembled WGS sequence"/>
</dbReference>
<evidence type="ECO:0000313" key="1">
    <source>
        <dbReference type="EMBL" id="SDH08715.1"/>
    </source>
</evidence>
<dbReference type="InterPro" id="IPR043129">
    <property type="entry name" value="ATPase_NBD"/>
</dbReference>
<protein>
    <submittedName>
        <fullName evidence="1">BadF-type ATPase</fullName>
    </submittedName>
</protein>
<dbReference type="Gene3D" id="1.10.720.160">
    <property type="match status" value="1"/>
</dbReference>
<proteinExistence type="predicted"/>
<dbReference type="PANTHER" id="PTHR43190">
    <property type="entry name" value="N-ACETYL-D-GLUCOSAMINE KINASE"/>
    <property type="match status" value="1"/>
</dbReference>
<keyword evidence="2" id="KW-1185">Reference proteome</keyword>
<dbReference type="InterPro" id="IPR052519">
    <property type="entry name" value="Euk-type_GlcNAc_Kinase"/>
</dbReference>
<gene>
    <name evidence="1" type="ORF">SAMN04487901_11629</name>
</gene>
<name>A0A1G7ZJC3_9BACT</name>
<evidence type="ECO:0000313" key="2">
    <source>
        <dbReference type="Proteomes" id="UP000198779"/>
    </source>
</evidence>
<dbReference type="PANTHER" id="PTHR43190:SF3">
    <property type="entry name" value="N-ACETYL-D-GLUCOSAMINE KINASE"/>
    <property type="match status" value="1"/>
</dbReference>
<dbReference type="AlphaFoldDB" id="A0A1G7ZJC3"/>
<dbReference type="EMBL" id="FNCQ01000016">
    <property type="protein sequence ID" value="SDH08715.1"/>
    <property type="molecule type" value="Genomic_DNA"/>
</dbReference>
<dbReference type="RefSeq" id="WP_091818773.1">
    <property type="nucleotide sequence ID" value="NZ_FNCQ01000016.1"/>
</dbReference>
<sequence>MNNHSVLIADSGSTKTDWAFMGRRVQTQGLNPFHQDEDTIRGILKDELLPQLTSDIRHLTSILFYGSGVRPELEEKMQRLLQEAFPQAGHVEAHGDLLGAARALCGNREGIACILGTGANSCLYDGERIVENTPPMGYILGDEGSGAVLGVRFLNALYKNRLSNDVKVAFEAYSGMSMAQVIERVYRQPMANRWLASLSAFIHEQIGNPQIEQLVIDNFRDFIQRNIAPYQRKDLPINAVGSIAFYYQQQLEKAVKEEGYTLGKIVRSPLDALVEME</sequence>
<accession>A0A1G7ZJC3</accession>
<organism evidence="1 2">
    <name type="scientific">Prevotella communis</name>
    <dbReference type="NCBI Taxonomy" id="2913614"/>
    <lineage>
        <taxon>Bacteria</taxon>
        <taxon>Pseudomonadati</taxon>
        <taxon>Bacteroidota</taxon>
        <taxon>Bacteroidia</taxon>
        <taxon>Bacteroidales</taxon>
        <taxon>Prevotellaceae</taxon>
        <taxon>Prevotella</taxon>
    </lineage>
</organism>
<dbReference type="STRING" id="645274.SAMN04487901_11629"/>